<proteinExistence type="predicted"/>
<dbReference type="InterPro" id="IPR050396">
    <property type="entry name" value="Glycosyltr_51/Transpeptidase"/>
</dbReference>
<dbReference type="PANTHER" id="PTHR32282">
    <property type="entry name" value="BINDING PROTEIN TRANSPEPTIDASE, PUTATIVE-RELATED"/>
    <property type="match status" value="1"/>
</dbReference>
<evidence type="ECO:0000256" key="6">
    <source>
        <dbReference type="ARBA" id="ARBA00023268"/>
    </source>
</evidence>
<keyword evidence="6" id="KW-0511">Multifunctional enzyme</keyword>
<dbReference type="InterPro" id="IPR036950">
    <property type="entry name" value="PBP_transglycosylase"/>
</dbReference>
<dbReference type="Pfam" id="PF00912">
    <property type="entry name" value="Transgly"/>
    <property type="match status" value="1"/>
</dbReference>
<dbReference type="SUPFAM" id="SSF56601">
    <property type="entry name" value="beta-lactamase/transpeptidase-like"/>
    <property type="match status" value="1"/>
</dbReference>
<gene>
    <name evidence="10" type="ORF">BSL82_09140</name>
</gene>
<evidence type="ECO:0000259" key="9">
    <source>
        <dbReference type="Pfam" id="PF00912"/>
    </source>
</evidence>
<reference evidence="11" key="1">
    <citation type="submission" date="2016-11" db="EMBL/GenBank/DDBJ databases">
        <title>Complete Genome Sequence of alachlor-degrading Sphingomonas sp. strain JJ-A5.</title>
        <authorList>
            <person name="Lee H."/>
            <person name="Ka J.-O."/>
        </authorList>
    </citation>
    <scope>NUCLEOTIDE SEQUENCE [LARGE SCALE GENOMIC DNA]</scope>
    <source>
        <strain evidence="11">JJ-A5</strain>
    </source>
</reference>
<dbReference type="GO" id="GO:0006508">
    <property type="term" value="P:proteolysis"/>
    <property type="evidence" value="ECO:0007669"/>
    <property type="project" value="UniProtKB-KW"/>
</dbReference>
<dbReference type="AlphaFoldDB" id="A0A1L3ZZL3"/>
<evidence type="ECO:0000313" key="10">
    <source>
        <dbReference type="EMBL" id="API61055.1"/>
    </source>
</evidence>
<evidence type="ECO:0000256" key="7">
    <source>
        <dbReference type="ARBA" id="ARBA00044770"/>
    </source>
</evidence>
<feature type="domain" description="Glycosyl transferase family 51" evidence="9">
    <location>
        <begin position="133"/>
        <end position="278"/>
    </location>
</feature>
<dbReference type="Gene3D" id="3.40.710.10">
    <property type="entry name" value="DD-peptidase/beta-lactamase superfamily"/>
    <property type="match status" value="1"/>
</dbReference>
<evidence type="ECO:0000256" key="8">
    <source>
        <dbReference type="ARBA" id="ARBA00049902"/>
    </source>
</evidence>
<keyword evidence="11" id="KW-1185">Reference proteome</keyword>
<dbReference type="KEGG" id="sphj:BSL82_09140"/>
<dbReference type="EMBL" id="CP018221">
    <property type="protein sequence ID" value="API61055.1"/>
    <property type="molecule type" value="Genomic_DNA"/>
</dbReference>
<evidence type="ECO:0000256" key="2">
    <source>
        <dbReference type="ARBA" id="ARBA00022645"/>
    </source>
</evidence>
<dbReference type="EC" id="2.4.99.28" evidence="7"/>
<keyword evidence="4" id="KW-0328">Glycosyltransferase</keyword>
<dbReference type="Gene3D" id="1.10.3810.10">
    <property type="entry name" value="Biosynthetic peptidoglycan transglycosylase-like"/>
    <property type="match status" value="1"/>
</dbReference>
<evidence type="ECO:0000256" key="1">
    <source>
        <dbReference type="ARBA" id="ARBA00004752"/>
    </source>
</evidence>
<evidence type="ECO:0000256" key="3">
    <source>
        <dbReference type="ARBA" id="ARBA00022670"/>
    </source>
</evidence>
<dbReference type="PANTHER" id="PTHR32282:SF24">
    <property type="entry name" value="GLYCOSYL TRANSFERASE FAMILY 51 DOMAIN-CONTAINING PROTEIN"/>
    <property type="match status" value="1"/>
</dbReference>
<dbReference type="Proteomes" id="UP000182063">
    <property type="component" value="Chromosome"/>
</dbReference>
<sequence length="991" mass="109220">MARWRPAIIWTAAAGVLALATYGEMHYSLLQSAVFSSLARTMDSSVRRGSDPDTGFPEHGPYDSRLGYVALPHYLGALEQRGYHITAQARQSPAMATFRKIGGFPPYEEKSTAGLTLRDANGRLYYAARHPSAVYPDFNAVPPLVVNALLFIENRELLNPDTPRRNPAVEWDRLGRAVLGYATGGLLMPSGPGGSTIATQLEKMRHSPGGRTGTPVEKLRQMVSASMHAYRDGPDTMDERRQLVVDVLNSTPLAGRVGHGEVIGLGEGLALWFGADFNRANGLLRKAGDGDANLPEAGAAFRQVLALLIAQRRPSFYLRGGRAELEALTASYLRLMANAGVISMRLRDAALRAPLRFADGAPPPRRLPPSSVKAVNGTRFELMRMLREPSLYTLDRLDLTADSSLDASVQAEVTALLRSLDDPEQLKALGMTGGRLMNGDPAKVAYSFTLFERGTGANHPRIQTDSVDRPLDINVGTKLELGSTAKVRTLITYLDIIARLYEEQRRLGPAALARTAETGDPLSRWVAAHLIEHGDPGMAGMMQAAMERKYSASTGERFFTAGGTHRFANFGRHGGYIPVDKALQQSVNLVFIRMMRDIVDHEIARITARKGDMIADVNHPQRMVYLRRFADMEGQQFLRQFHRDYRGLAPPAILERVAERARYLRPRLAAAYRTVLPSITEPEFARLIDRFATEKPADAAAMRKLYDTYAPDRLSLADRAYVSGIHPLELWLAGHLYRHPGASMREIVAASADVRQESYGWLFKSSRIAAQNRRIRTLLEQEAFVPIHAQWKRMGYPFDRLVPSYATAIGTSGDRPDALAELMGIIVNHGVRLPTVRIERLRFAANTPYETIVEADPPEPVRVLRPEIAAVVRRALVDTVESGTARRASDSFHDASGAAMVVGGKTGTGDNRTDRYARGGRVIGSVTRSRTATFVFFIGDRWYGTVTAHVEGADAAQYRFTSALPTQLFKSLTPILEPLVQRPPTPARGRS</sequence>
<keyword evidence="3" id="KW-0378">Hydrolase</keyword>
<dbReference type="SUPFAM" id="SSF53955">
    <property type="entry name" value="Lysozyme-like"/>
    <property type="match status" value="1"/>
</dbReference>
<dbReference type="GO" id="GO:0030288">
    <property type="term" value="C:outer membrane-bounded periplasmic space"/>
    <property type="evidence" value="ECO:0007669"/>
    <property type="project" value="TreeGrafter"/>
</dbReference>
<dbReference type="GO" id="GO:0009252">
    <property type="term" value="P:peptidoglycan biosynthetic process"/>
    <property type="evidence" value="ECO:0007669"/>
    <property type="project" value="TreeGrafter"/>
</dbReference>
<evidence type="ECO:0000256" key="4">
    <source>
        <dbReference type="ARBA" id="ARBA00022676"/>
    </source>
</evidence>
<comment type="pathway">
    <text evidence="1">Cell wall biogenesis; peptidoglycan biosynthesis.</text>
</comment>
<evidence type="ECO:0000256" key="5">
    <source>
        <dbReference type="ARBA" id="ARBA00022679"/>
    </source>
</evidence>
<keyword evidence="2" id="KW-0121">Carboxypeptidase</keyword>
<dbReference type="GO" id="GO:0004180">
    <property type="term" value="F:carboxypeptidase activity"/>
    <property type="evidence" value="ECO:0007669"/>
    <property type="project" value="UniProtKB-KW"/>
</dbReference>
<name>A0A1L3ZZL3_9SPHN</name>
<dbReference type="STRING" id="1921510.BSL82_09140"/>
<dbReference type="InterPro" id="IPR023346">
    <property type="entry name" value="Lysozyme-like_dom_sf"/>
</dbReference>
<comment type="catalytic activity">
    <reaction evidence="8">
        <text>[GlcNAc-(1-&gt;4)-Mur2Ac(oyl-L-Ala-gamma-D-Glu-L-Lys-D-Ala-D-Ala)](n)-di-trans,octa-cis-undecaprenyl diphosphate + beta-D-GlcNAc-(1-&gt;4)-Mur2Ac(oyl-L-Ala-gamma-D-Glu-L-Lys-D-Ala-D-Ala)-di-trans,octa-cis-undecaprenyl diphosphate = [GlcNAc-(1-&gt;4)-Mur2Ac(oyl-L-Ala-gamma-D-Glu-L-Lys-D-Ala-D-Ala)](n+1)-di-trans,octa-cis-undecaprenyl diphosphate + di-trans,octa-cis-undecaprenyl diphosphate + H(+)</text>
        <dbReference type="Rhea" id="RHEA:23708"/>
        <dbReference type="Rhea" id="RHEA-COMP:9602"/>
        <dbReference type="Rhea" id="RHEA-COMP:9603"/>
        <dbReference type="ChEBI" id="CHEBI:15378"/>
        <dbReference type="ChEBI" id="CHEBI:58405"/>
        <dbReference type="ChEBI" id="CHEBI:60033"/>
        <dbReference type="ChEBI" id="CHEBI:78435"/>
        <dbReference type="EC" id="2.4.99.28"/>
    </reaction>
</comment>
<evidence type="ECO:0000313" key="11">
    <source>
        <dbReference type="Proteomes" id="UP000182063"/>
    </source>
</evidence>
<accession>A0A1L3ZZL3</accession>
<dbReference type="InterPro" id="IPR012338">
    <property type="entry name" value="Beta-lactam/transpept-like"/>
</dbReference>
<organism evidence="10 11">
    <name type="scientific">Tardibacter chloracetimidivorans</name>
    <dbReference type="NCBI Taxonomy" id="1921510"/>
    <lineage>
        <taxon>Bacteria</taxon>
        <taxon>Pseudomonadati</taxon>
        <taxon>Pseudomonadota</taxon>
        <taxon>Alphaproteobacteria</taxon>
        <taxon>Sphingomonadales</taxon>
        <taxon>Sphingomonadaceae</taxon>
        <taxon>Tardibacter</taxon>
    </lineage>
</organism>
<dbReference type="InterPro" id="IPR001264">
    <property type="entry name" value="Glyco_trans_51"/>
</dbReference>
<protein>
    <recommendedName>
        <fullName evidence="7">peptidoglycan glycosyltransferase</fullName>
        <ecNumber evidence="7">2.4.99.28</ecNumber>
    </recommendedName>
</protein>
<keyword evidence="3" id="KW-0645">Protease</keyword>
<keyword evidence="5" id="KW-0808">Transferase</keyword>
<dbReference type="GO" id="GO:0008955">
    <property type="term" value="F:peptidoglycan glycosyltransferase activity"/>
    <property type="evidence" value="ECO:0007669"/>
    <property type="project" value="UniProtKB-EC"/>
</dbReference>